<organism evidence="1 2">
    <name type="scientific">Marinomonas piezotolerans</name>
    <dbReference type="NCBI Taxonomy" id="2213058"/>
    <lineage>
        <taxon>Bacteria</taxon>
        <taxon>Pseudomonadati</taxon>
        <taxon>Pseudomonadota</taxon>
        <taxon>Gammaproteobacteria</taxon>
        <taxon>Oceanospirillales</taxon>
        <taxon>Oceanospirillaceae</taxon>
        <taxon>Marinomonas</taxon>
    </lineage>
</organism>
<comment type="caution">
    <text evidence="1">The sequence shown here is derived from an EMBL/GenBank/DDBJ whole genome shotgun (WGS) entry which is preliminary data.</text>
</comment>
<name>A0A370UDV9_9GAMM</name>
<keyword evidence="2" id="KW-1185">Reference proteome</keyword>
<evidence type="ECO:0000313" key="2">
    <source>
        <dbReference type="Proteomes" id="UP000254326"/>
    </source>
</evidence>
<proteinExistence type="predicted"/>
<evidence type="ECO:0000313" key="1">
    <source>
        <dbReference type="EMBL" id="RDL45978.1"/>
    </source>
</evidence>
<sequence length="447" mass="51866">MRTIKLLDSPTTIRIEQMKKIIGQIIALTKNIYLNSPDGTQNGMEQFFVGKRDPFQFSGGIGISWWYTKFTYKTVENLSFLINSDLKEFSGCDHETIQSVIRDTLHEICVDRNIFNGDLVCFCGKDTIFECRSETDANKFGGYILDAVLENIRKSISLRCVIYSAPRITGKSFTIDSEKIHVIHKSDSEKWSELVELGYYFREWDPVTGNFIDGHNSAFSGKDYDYVFATETEGTNQGNKFTASLKFRKLFSVISALIEYKYRFKVMARPYSMCMQIPHEKSQDKSFTQNEIGELYPYYGSDLEINDEHISRIRQWYREEQELTDEQRNRIEKCAHFINKGMNSSDIESYIHYFVALDALYGKIGSVSKSIEQGVSCLPDSSHWNKKISWLFDLRNELVHGGSRYIEEWPKYMRYYRHFSAEPARDIEKLALHALASAPSLFHESNK</sequence>
<dbReference type="EMBL" id="QKRA01000001">
    <property type="protein sequence ID" value="RDL45978.1"/>
    <property type="molecule type" value="Genomic_DNA"/>
</dbReference>
<protein>
    <submittedName>
        <fullName evidence="1">Uncharacterized protein</fullName>
    </submittedName>
</protein>
<dbReference type="AlphaFoldDB" id="A0A370UDV9"/>
<dbReference type="Proteomes" id="UP000254326">
    <property type="component" value="Unassembled WGS sequence"/>
</dbReference>
<gene>
    <name evidence="1" type="ORF">DN730_02740</name>
</gene>
<accession>A0A370UDV9</accession>
<reference evidence="1 2" key="1">
    <citation type="submission" date="2018-06" db="EMBL/GenBank/DDBJ databases">
        <title>Marinomonas sp. YLB-05 draft genome sequence.</title>
        <authorList>
            <person name="Yu L."/>
            <person name="Tang X."/>
        </authorList>
    </citation>
    <scope>NUCLEOTIDE SEQUENCE [LARGE SCALE GENOMIC DNA]</scope>
    <source>
        <strain evidence="1 2">YLB-05</strain>
    </source>
</reference>